<dbReference type="Pfam" id="PF12079">
    <property type="entry name" value="DUF3558"/>
    <property type="match status" value="1"/>
</dbReference>
<sequence>MFLAAELGHVGSIMRARRTVVPAIAVVVGGVIAGCGNTELVDVQPTGTTATAPTTADPAAGLWDPCTLPDSAQSAAGLNSSTEKKDVAGVAFEDWKVCSWQDSKKQYTFTMFATRHTLAEVKQRADYGEFVDTTVGTRAAVQYRTMGSSHDYSCSIAAQAPFGFIDFDVLIRHSARDTAPEPCAEVRRLAESLSTSAPA</sequence>
<dbReference type="InterPro" id="IPR024520">
    <property type="entry name" value="DUF3558"/>
</dbReference>
<evidence type="ECO:0000313" key="1">
    <source>
        <dbReference type="EMBL" id="GAD86821.1"/>
    </source>
</evidence>
<dbReference type="STRING" id="1824.SAMN05444423_1011782"/>
<organism evidence="1 2">
    <name type="scientific">Nocardia asteroides NBRC 15531</name>
    <dbReference type="NCBI Taxonomy" id="1110697"/>
    <lineage>
        <taxon>Bacteria</taxon>
        <taxon>Bacillati</taxon>
        <taxon>Actinomycetota</taxon>
        <taxon>Actinomycetes</taxon>
        <taxon>Mycobacteriales</taxon>
        <taxon>Nocardiaceae</taxon>
        <taxon>Nocardia</taxon>
    </lineage>
</organism>
<dbReference type="RefSeq" id="WP_022567074.1">
    <property type="nucleotide sequence ID" value="NZ_BAFO02000033.1"/>
</dbReference>
<name>U5EKA0_NOCAS</name>
<proteinExistence type="predicted"/>
<dbReference type="GeneID" id="91519195"/>
<protein>
    <recommendedName>
        <fullName evidence="3">DUF3558 domain-containing protein</fullName>
    </recommendedName>
</protein>
<reference evidence="1 2" key="1">
    <citation type="journal article" date="2014" name="BMC Genomics">
        <title>Genome based analysis of type-I polyketide synthase and nonribosomal peptide synthetase gene clusters in seven strains of five representative Nocardia species.</title>
        <authorList>
            <person name="Komaki H."/>
            <person name="Ichikawa N."/>
            <person name="Hosoyama A."/>
            <person name="Takahashi-Nakaguchi A."/>
            <person name="Matsuzawa T."/>
            <person name="Suzuki K."/>
            <person name="Fujita N."/>
            <person name="Gonoi T."/>
        </authorList>
    </citation>
    <scope>NUCLEOTIDE SEQUENCE [LARGE SCALE GENOMIC DNA]</scope>
    <source>
        <strain evidence="1 2">NBRC 15531</strain>
    </source>
</reference>
<dbReference type="EMBL" id="AB685274">
    <property type="protein sequence ID" value="BAO99007.1"/>
    <property type="molecule type" value="Genomic_DNA"/>
</dbReference>
<dbReference type="AlphaFoldDB" id="U5EKA0"/>
<gene>
    <name evidence="1" type="ORF">NCAST_33_02000</name>
</gene>
<evidence type="ECO:0000313" key="2">
    <source>
        <dbReference type="Proteomes" id="UP000017048"/>
    </source>
</evidence>
<evidence type="ECO:0008006" key="3">
    <source>
        <dbReference type="Google" id="ProtNLM"/>
    </source>
</evidence>
<dbReference type="Proteomes" id="UP000017048">
    <property type="component" value="Unassembled WGS sequence"/>
</dbReference>
<dbReference type="EMBL" id="BAFO02000033">
    <property type="protein sequence ID" value="GAD86821.1"/>
    <property type="molecule type" value="Genomic_DNA"/>
</dbReference>
<dbReference type="eggNOG" id="ENOG5031EYE">
    <property type="taxonomic scope" value="Bacteria"/>
</dbReference>
<accession>U5EKA0</accession>
<keyword evidence="2" id="KW-1185">Reference proteome</keyword>